<accession>A0A6H0WES1</accession>
<proteinExistence type="predicted"/>
<dbReference type="EMBL" id="CP048852">
    <property type="protein sequence ID" value="QIW78678.1"/>
    <property type="molecule type" value="Genomic_DNA"/>
</dbReference>
<gene>
    <name evidence="6" type="ORF">G4P54_01895</name>
</gene>
<organism evidence="6 7">
    <name type="scientific">Bacillus tequilensis</name>
    <dbReference type="NCBI Taxonomy" id="227866"/>
    <lineage>
        <taxon>Bacteria</taxon>
        <taxon>Bacillati</taxon>
        <taxon>Bacillota</taxon>
        <taxon>Bacilli</taxon>
        <taxon>Bacillales</taxon>
        <taxon>Bacillaceae</taxon>
        <taxon>Bacillus</taxon>
    </lineage>
</organism>
<evidence type="ECO:0000313" key="7">
    <source>
        <dbReference type="Proteomes" id="UP000501914"/>
    </source>
</evidence>
<dbReference type="PANTHER" id="PTHR36115:SF9">
    <property type="entry name" value="LMO1584 PROTEIN"/>
    <property type="match status" value="1"/>
</dbReference>
<sequence>MNIYKPAGFWIRLGAVLLDYIIVSVPLLLIYWLITGKDPNDSLFISLIVLLYSILLPVFWRGYLIGKRICGIRIVKKDGAQVNLLTMVLRVIVGDLVYGITLGLGLIASLILIGVREDKRTLHDLIAGTYVTYASPDEEELYHDEQIRKSE</sequence>
<dbReference type="Pfam" id="PF06271">
    <property type="entry name" value="RDD"/>
    <property type="match status" value="1"/>
</dbReference>
<protein>
    <submittedName>
        <fullName evidence="6">RDD family protein</fullName>
    </submittedName>
</protein>
<keyword evidence="3" id="KW-0812">Transmembrane</keyword>
<dbReference type="Proteomes" id="UP000501914">
    <property type="component" value="Chromosome"/>
</dbReference>
<dbReference type="InterPro" id="IPR010432">
    <property type="entry name" value="RDD"/>
</dbReference>
<evidence type="ECO:0000256" key="3">
    <source>
        <dbReference type="ARBA" id="ARBA00022692"/>
    </source>
</evidence>
<dbReference type="OrthoDB" id="1787043at2"/>
<keyword evidence="4" id="KW-1133">Transmembrane helix</keyword>
<name>A0A6H0WES1_9BACI</name>
<reference evidence="6 7" key="1">
    <citation type="submission" date="2020-02" db="EMBL/GenBank/DDBJ databases">
        <title>Genome sequencing, annotation and comparative genomic analysis of Bacillus tequilensis EA-CB0015, an effective biological control agent against Pseudocercospora fijiensis in banana plants.</title>
        <authorList>
            <person name="Cuellar-Gaviria T.Z."/>
            <person name="Ju K.-S."/>
            <person name="Villegas-Escobar V."/>
        </authorList>
    </citation>
    <scope>NUCLEOTIDE SEQUENCE [LARGE SCALE GENOMIC DNA]</scope>
    <source>
        <strain evidence="6 7">EA-CB0015</strain>
    </source>
</reference>
<keyword evidence="7" id="KW-1185">Reference proteome</keyword>
<comment type="subcellular location">
    <subcellularLocation>
        <location evidence="1">Cell membrane</location>
        <topology evidence="1">Multi-pass membrane protein</topology>
    </subcellularLocation>
</comment>
<keyword evidence="5" id="KW-0472">Membrane</keyword>
<dbReference type="AlphaFoldDB" id="A0A6H0WES1"/>
<evidence type="ECO:0000256" key="1">
    <source>
        <dbReference type="ARBA" id="ARBA00004651"/>
    </source>
</evidence>
<evidence type="ECO:0000256" key="5">
    <source>
        <dbReference type="ARBA" id="ARBA00023136"/>
    </source>
</evidence>
<keyword evidence="2" id="KW-1003">Cell membrane</keyword>
<evidence type="ECO:0000256" key="4">
    <source>
        <dbReference type="ARBA" id="ARBA00022989"/>
    </source>
</evidence>
<dbReference type="PANTHER" id="PTHR36115">
    <property type="entry name" value="PROLINE-RICH ANTIGEN HOMOLOG-RELATED"/>
    <property type="match status" value="1"/>
</dbReference>
<dbReference type="InterPro" id="IPR051791">
    <property type="entry name" value="Pra-immunoreactive"/>
</dbReference>
<dbReference type="RefSeq" id="WP_024715493.1">
    <property type="nucleotide sequence ID" value="NZ_CP048852.1"/>
</dbReference>
<dbReference type="GO" id="GO:0005886">
    <property type="term" value="C:plasma membrane"/>
    <property type="evidence" value="ECO:0007669"/>
    <property type="project" value="UniProtKB-SubCell"/>
</dbReference>
<evidence type="ECO:0000313" key="6">
    <source>
        <dbReference type="EMBL" id="QIW78678.1"/>
    </source>
</evidence>
<evidence type="ECO:0000256" key="2">
    <source>
        <dbReference type="ARBA" id="ARBA00022475"/>
    </source>
</evidence>
<dbReference type="KEGG" id="bteq:G4P54_01895"/>